<dbReference type="InterPro" id="IPR036388">
    <property type="entry name" value="WH-like_DNA-bd_sf"/>
</dbReference>
<proteinExistence type="predicted"/>
<dbReference type="InterPro" id="IPR036390">
    <property type="entry name" value="WH_DNA-bd_sf"/>
</dbReference>
<evidence type="ECO:0000259" key="4">
    <source>
        <dbReference type="Pfam" id="PF13545"/>
    </source>
</evidence>
<dbReference type="GO" id="GO:0003677">
    <property type="term" value="F:DNA binding"/>
    <property type="evidence" value="ECO:0007669"/>
    <property type="project" value="UniProtKB-KW"/>
</dbReference>
<dbReference type="SUPFAM" id="SSF51206">
    <property type="entry name" value="cAMP-binding domain-like"/>
    <property type="match status" value="1"/>
</dbReference>
<keyword evidence="6" id="KW-1185">Reference proteome</keyword>
<evidence type="ECO:0000256" key="3">
    <source>
        <dbReference type="ARBA" id="ARBA00023163"/>
    </source>
</evidence>
<feature type="domain" description="HTH crp-type" evidence="4">
    <location>
        <begin position="178"/>
        <end position="226"/>
    </location>
</feature>
<keyword evidence="1" id="KW-0805">Transcription regulation</keyword>
<reference evidence="5 6" key="1">
    <citation type="submission" date="2016-11" db="EMBL/GenBank/DDBJ databases">
        <authorList>
            <person name="Jaros S."/>
            <person name="Januszkiewicz K."/>
            <person name="Wedrychowicz H."/>
        </authorList>
    </citation>
    <scope>NUCLEOTIDE SEQUENCE [LARGE SCALE GENOMIC DNA]</scope>
    <source>
        <strain evidence="5 6">CGMCC 1.12213</strain>
    </source>
</reference>
<dbReference type="GO" id="GO:0006355">
    <property type="term" value="P:regulation of DNA-templated transcription"/>
    <property type="evidence" value="ECO:0007669"/>
    <property type="project" value="InterPro"/>
</dbReference>
<dbReference type="AlphaFoldDB" id="A0A1M6BVA5"/>
<organism evidence="5 6">
    <name type="scientific">Algibacter luteus</name>
    <dbReference type="NCBI Taxonomy" id="1178825"/>
    <lineage>
        <taxon>Bacteria</taxon>
        <taxon>Pseudomonadati</taxon>
        <taxon>Bacteroidota</taxon>
        <taxon>Flavobacteriia</taxon>
        <taxon>Flavobacteriales</taxon>
        <taxon>Flavobacteriaceae</taxon>
        <taxon>Algibacter</taxon>
    </lineage>
</organism>
<dbReference type="Proteomes" id="UP000184396">
    <property type="component" value="Unassembled WGS sequence"/>
</dbReference>
<dbReference type="STRING" id="1178825.SAMN05216261_0919"/>
<keyword evidence="2" id="KW-0238">DNA-binding</keyword>
<dbReference type="EMBL" id="FQYK01000002">
    <property type="protein sequence ID" value="SHI52533.1"/>
    <property type="molecule type" value="Genomic_DNA"/>
</dbReference>
<evidence type="ECO:0000256" key="1">
    <source>
        <dbReference type="ARBA" id="ARBA00023015"/>
    </source>
</evidence>
<dbReference type="RefSeq" id="WP_019387538.1">
    <property type="nucleotide sequence ID" value="NZ_ALIH01000006.1"/>
</dbReference>
<name>A0A1M6BVA5_9FLAO</name>
<dbReference type="InterPro" id="IPR000595">
    <property type="entry name" value="cNMP-bd_dom"/>
</dbReference>
<dbReference type="eggNOG" id="COG0664">
    <property type="taxonomic scope" value="Bacteria"/>
</dbReference>
<dbReference type="Pfam" id="PF13545">
    <property type="entry name" value="HTH_Crp_2"/>
    <property type="match status" value="1"/>
</dbReference>
<accession>A0A1M6BVA5</accession>
<dbReference type="Gene3D" id="1.10.10.10">
    <property type="entry name" value="Winged helix-like DNA-binding domain superfamily/Winged helix DNA-binding domain"/>
    <property type="match status" value="1"/>
</dbReference>
<dbReference type="Gene3D" id="2.60.120.10">
    <property type="entry name" value="Jelly Rolls"/>
    <property type="match status" value="1"/>
</dbReference>
<dbReference type="OrthoDB" id="9788438at2"/>
<evidence type="ECO:0000313" key="5">
    <source>
        <dbReference type="EMBL" id="SHI52533.1"/>
    </source>
</evidence>
<gene>
    <name evidence="5" type="ORF">SAMN05216261_0919</name>
</gene>
<dbReference type="InterPro" id="IPR012318">
    <property type="entry name" value="HTH_CRP"/>
</dbReference>
<dbReference type="InterPro" id="IPR014710">
    <property type="entry name" value="RmlC-like_jellyroll"/>
</dbReference>
<evidence type="ECO:0000313" key="6">
    <source>
        <dbReference type="Proteomes" id="UP000184396"/>
    </source>
</evidence>
<dbReference type="InterPro" id="IPR018490">
    <property type="entry name" value="cNMP-bd_dom_sf"/>
</dbReference>
<keyword evidence="3" id="KW-0804">Transcription</keyword>
<protein>
    <submittedName>
        <fullName evidence="5">CRP/FNR family transcriptional regulator, anaerobic regulatory protein</fullName>
    </submittedName>
</protein>
<sequence>MNSVQFESYFKSIAKSDLFSNIPPSSIAELLNNSTLENWQKKTCFISKDVIHNKFHILISGKIKAYNYDFRNDRRFTLFLLKENDLFDVFSLENKMEHNIHYEALKDSLVLSIPVFKMKQWAHKNPAIHTALTQYVLNRILVLENFINDVVIEDTFTRLTKLFIKYIDKPTKKFTMINDLSHDELAQLIGTTRAVLNRHIQVFKDNGIIEVSRNSTQLKDYNKLLNMANNL</sequence>
<evidence type="ECO:0000256" key="2">
    <source>
        <dbReference type="ARBA" id="ARBA00023125"/>
    </source>
</evidence>
<dbReference type="CDD" id="cd00038">
    <property type="entry name" value="CAP_ED"/>
    <property type="match status" value="1"/>
</dbReference>
<dbReference type="SUPFAM" id="SSF46785">
    <property type="entry name" value="Winged helix' DNA-binding domain"/>
    <property type="match status" value="1"/>
</dbReference>